<accession>A0A6M2BS12</accession>
<keyword evidence="2" id="KW-1185">Reference proteome</keyword>
<dbReference type="AlphaFoldDB" id="A0A6M2BS12"/>
<gene>
    <name evidence="1" type="ORF">G7Y85_08420</name>
</gene>
<comment type="caution">
    <text evidence="1">The sequence shown here is derived from an EMBL/GenBank/DDBJ whole genome shotgun (WGS) entry which is preliminary data.</text>
</comment>
<dbReference type="EMBL" id="JAAMOW010000004">
    <property type="protein sequence ID" value="NGY04787.1"/>
    <property type="molecule type" value="Genomic_DNA"/>
</dbReference>
<sequence>MKHEATPAVRRYTVPLMLVLAAAVAADLGHDASVRHRLVTQVIQR</sequence>
<dbReference type="Proteomes" id="UP000472676">
    <property type="component" value="Unassembled WGS sequence"/>
</dbReference>
<dbReference type="RefSeq" id="WP_166254862.1">
    <property type="nucleotide sequence ID" value="NZ_JAAMOW010000004.1"/>
</dbReference>
<protein>
    <submittedName>
        <fullName evidence="1">Uncharacterized protein</fullName>
    </submittedName>
</protein>
<name>A0A6M2BS12_9GAMM</name>
<evidence type="ECO:0000313" key="2">
    <source>
        <dbReference type="Proteomes" id="UP000472676"/>
    </source>
</evidence>
<organism evidence="1 2">
    <name type="scientific">Solimonas terrae</name>
    <dbReference type="NCBI Taxonomy" id="1396819"/>
    <lineage>
        <taxon>Bacteria</taxon>
        <taxon>Pseudomonadati</taxon>
        <taxon>Pseudomonadota</taxon>
        <taxon>Gammaproteobacteria</taxon>
        <taxon>Nevskiales</taxon>
        <taxon>Nevskiaceae</taxon>
        <taxon>Solimonas</taxon>
    </lineage>
</organism>
<evidence type="ECO:0000313" key="1">
    <source>
        <dbReference type="EMBL" id="NGY04787.1"/>
    </source>
</evidence>
<reference evidence="1 2" key="1">
    <citation type="journal article" date="2014" name="Int. J. Syst. Evol. Microbiol.">
        <title>Solimonas terrae sp. nov., isolated from soil.</title>
        <authorList>
            <person name="Kim S.J."/>
            <person name="Moon J.Y."/>
            <person name="Weon H.Y."/>
            <person name="Ahn J.H."/>
            <person name="Chen W.M."/>
            <person name="Kwon S.W."/>
        </authorList>
    </citation>
    <scope>NUCLEOTIDE SEQUENCE [LARGE SCALE GENOMIC DNA]</scope>
    <source>
        <strain evidence="1 2">KIS83-12</strain>
    </source>
</reference>
<proteinExistence type="predicted"/>